<proteinExistence type="predicted"/>
<dbReference type="Gene3D" id="3.90.228.10">
    <property type="match status" value="1"/>
</dbReference>
<dbReference type="AlphaFoldDB" id="A0A7S1RZ29"/>
<reference evidence="1" key="1">
    <citation type="submission" date="2021-01" db="EMBL/GenBank/DDBJ databases">
        <authorList>
            <person name="Corre E."/>
            <person name="Pelletier E."/>
            <person name="Niang G."/>
            <person name="Scheremetjew M."/>
            <person name="Finn R."/>
            <person name="Kale V."/>
            <person name="Holt S."/>
            <person name="Cochrane G."/>
            <person name="Meng A."/>
            <person name="Brown T."/>
            <person name="Cohen L."/>
        </authorList>
    </citation>
    <scope>NUCLEOTIDE SEQUENCE</scope>
    <source>
        <strain evidence="1">OF101</strain>
    </source>
</reference>
<name>A0A7S1RZ29_ALECA</name>
<gene>
    <name evidence="1" type="ORF">ACAT0790_LOCUS56939</name>
</gene>
<dbReference type="EMBL" id="HBGE01095667">
    <property type="protein sequence ID" value="CAD9180167.1"/>
    <property type="molecule type" value="Transcribed_RNA"/>
</dbReference>
<organism evidence="1">
    <name type="scientific">Alexandrium catenella</name>
    <name type="common">Red tide dinoflagellate</name>
    <name type="synonym">Gonyaulax catenella</name>
    <dbReference type="NCBI Taxonomy" id="2925"/>
    <lineage>
        <taxon>Eukaryota</taxon>
        <taxon>Sar</taxon>
        <taxon>Alveolata</taxon>
        <taxon>Dinophyceae</taxon>
        <taxon>Gonyaulacales</taxon>
        <taxon>Pyrocystaceae</taxon>
        <taxon>Alexandrium</taxon>
    </lineage>
</organism>
<protein>
    <recommendedName>
        <fullName evidence="2">PARP catalytic domain-containing protein</fullName>
    </recommendedName>
</protein>
<evidence type="ECO:0008006" key="2">
    <source>
        <dbReference type="Google" id="ProtNLM"/>
    </source>
</evidence>
<sequence>MGKHSDAGEKKAYGIIKHIPVIGNLYSAGRAVAYLAKGQKCEAARSAAGIVLASPLLMAGDEIAKAIQRDNSGRYVGKKTLYHITNRKAGAAIRSSKTMRCGVDGVLGRGVYFAEDRQACRRKAVHLDGKGACMITARVDLGKCLFEDTGGAYWRMLMDGGHGGKKLANSGISSVGCNHNGGMEYCVFDPKRIKILSVEEV</sequence>
<accession>A0A7S1RZ29</accession>
<evidence type="ECO:0000313" key="1">
    <source>
        <dbReference type="EMBL" id="CAD9180167.1"/>
    </source>
</evidence>
<dbReference type="SUPFAM" id="SSF56399">
    <property type="entry name" value="ADP-ribosylation"/>
    <property type="match status" value="1"/>
</dbReference>